<keyword evidence="4" id="KW-0808">Transferase</keyword>
<dbReference type="EMBL" id="MU825430">
    <property type="protein sequence ID" value="KAJ7389512.1"/>
    <property type="molecule type" value="Genomic_DNA"/>
</dbReference>
<evidence type="ECO:0000313" key="9">
    <source>
        <dbReference type="EMBL" id="KAJ7389512.1"/>
    </source>
</evidence>
<evidence type="ECO:0000256" key="3">
    <source>
        <dbReference type="ARBA" id="ARBA00012485"/>
    </source>
</evidence>
<keyword evidence="5 6" id="KW-0833">Ubl conjugation pathway</keyword>
<name>A0A9W9ZX64_9CNID</name>
<dbReference type="SUPFAM" id="SSF56204">
    <property type="entry name" value="Hect, E3 ligase catalytic domain"/>
    <property type="match status" value="1"/>
</dbReference>
<sequence>MAEFCVSCGCKVNSGDKFCFKCGAKVPETSLSARASTSEEEHSSSSSSAKSLSQFLVSKAEERRGFSKPNKGFKRKTNNSGSTSKRGIDNRVVINVGLISENEEGNLAVVRGSKVALKVGKDFGAEEVCREAVKKHSDHDQFFCGEEQYILLYPDQKAVVKVPGSDENFTVAKYKQELAKAYSKVDLFICKEADLKKERETDDMPDQREEKPCKDNLVDIPSDDDSMFDYSVFASPEPFTDDFQISPPASRSTSSQHGRVTCTITQQENLAAKDGQKTECPTCHDHFLADEIAMHADLCAENAHKFSFLGLNETTPPDDIPDGFITSMAETSNAATNVLPLSDILSPLVDKVALESQSRINVRRGQLFLDYVEAKKRCQWIKPENRLKVIFVGEPAEDSGGPRREFFAEVLKEIKGRLFATGLPMASTAALAENEFLYAGNLMAASILQGGAAPCFLKKWVFDYMFMGLSPELELSVDELTAPERKDFVEKLLQCTRDKDVQELLCSDQGLDVLENICFRGVPSESTVQSKDKIVRAVLIGDVVQGRLPMVSQLMEGLTPCGILAAIQTNPEEMRALFCINHTGEKLDEDRFMNLFKVNFSQEQQKKAKEMNTYKLFCDYVGMVAHEGVPGIELTEILQFITGSPAVPVIGFDEKLQLTFVHGCVVNCKCFPTASTCDLLLRIPVHFITLEDVKTSFHGALKDGFVFALI</sequence>
<feature type="compositionally biased region" description="Basic and acidic residues" evidence="7">
    <location>
        <begin position="198"/>
        <end position="217"/>
    </location>
</feature>
<dbReference type="SMART" id="SM00119">
    <property type="entry name" value="HECTc"/>
    <property type="match status" value="1"/>
</dbReference>
<feature type="region of interest" description="Disordered" evidence="7">
    <location>
        <begin position="198"/>
        <end position="218"/>
    </location>
</feature>
<evidence type="ECO:0000313" key="10">
    <source>
        <dbReference type="Proteomes" id="UP001163046"/>
    </source>
</evidence>
<comment type="caution">
    <text evidence="9">The sequence shown here is derived from an EMBL/GenBank/DDBJ whole genome shotgun (WGS) entry which is preliminary data.</text>
</comment>
<feature type="active site" description="Glycyl thioester intermediate" evidence="6">
    <location>
        <position position="677"/>
    </location>
</feature>
<proteinExistence type="predicted"/>
<feature type="compositionally biased region" description="Low complexity" evidence="7">
    <location>
        <begin position="44"/>
        <end position="53"/>
    </location>
</feature>
<evidence type="ECO:0000256" key="7">
    <source>
        <dbReference type="SAM" id="MobiDB-lite"/>
    </source>
</evidence>
<dbReference type="Pfam" id="PF00632">
    <property type="entry name" value="HECT"/>
    <property type="match status" value="1"/>
</dbReference>
<dbReference type="Gene3D" id="3.90.1750.10">
    <property type="entry name" value="Hect, E3 ligase catalytic domains"/>
    <property type="match status" value="1"/>
</dbReference>
<comment type="catalytic activity">
    <reaction evidence="1">
        <text>S-ubiquitinyl-[E2 ubiquitin-conjugating enzyme]-L-cysteine + [acceptor protein]-L-lysine = [E2 ubiquitin-conjugating enzyme]-L-cysteine + N(6)-ubiquitinyl-[acceptor protein]-L-lysine.</text>
        <dbReference type="EC" id="2.3.2.26"/>
    </reaction>
</comment>
<keyword evidence="10" id="KW-1185">Reference proteome</keyword>
<dbReference type="InterPro" id="IPR035983">
    <property type="entry name" value="Hect_E3_ubiquitin_ligase"/>
</dbReference>
<accession>A0A9W9ZX64</accession>
<evidence type="ECO:0000259" key="8">
    <source>
        <dbReference type="PROSITE" id="PS50237"/>
    </source>
</evidence>
<dbReference type="GO" id="GO:0006511">
    <property type="term" value="P:ubiquitin-dependent protein catabolic process"/>
    <property type="evidence" value="ECO:0007669"/>
    <property type="project" value="TreeGrafter"/>
</dbReference>
<evidence type="ECO:0000256" key="6">
    <source>
        <dbReference type="PROSITE-ProRule" id="PRU00104"/>
    </source>
</evidence>
<dbReference type="PANTHER" id="PTHR11254">
    <property type="entry name" value="HECT DOMAIN UBIQUITIN-PROTEIN LIGASE"/>
    <property type="match status" value="1"/>
</dbReference>
<evidence type="ECO:0000256" key="5">
    <source>
        <dbReference type="ARBA" id="ARBA00022786"/>
    </source>
</evidence>
<dbReference type="Proteomes" id="UP001163046">
    <property type="component" value="Unassembled WGS sequence"/>
</dbReference>
<feature type="domain" description="HECT" evidence="8">
    <location>
        <begin position="381"/>
        <end position="684"/>
    </location>
</feature>
<organism evidence="9 10">
    <name type="scientific">Desmophyllum pertusum</name>
    <dbReference type="NCBI Taxonomy" id="174260"/>
    <lineage>
        <taxon>Eukaryota</taxon>
        <taxon>Metazoa</taxon>
        <taxon>Cnidaria</taxon>
        <taxon>Anthozoa</taxon>
        <taxon>Hexacorallia</taxon>
        <taxon>Scleractinia</taxon>
        <taxon>Caryophylliina</taxon>
        <taxon>Caryophylliidae</taxon>
        <taxon>Desmophyllum</taxon>
    </lineage>
</organism>
<dbReference type="AlphaFoldDB" id="A0A9W9ZX64"/>
<gene>
    <name evidence="9" type="ORF">OS493_030897</name>
</gene>
<dbReference type="GO" id="GO:0005737">
    <property type="term" value="C:cytoplasm"/>
    <property type="evidence" value="ECO:0007669"/>
    <property type="project" value="TreeGrafter"/>
</dbReference>
<dbReference type="EC" id="2.3.2.26" evidence="3"/>
<dbReference type="InterPro" id="IPR000569">
    <property type="entry name" value="HECT_dom"/>
</dbReference>
<protein>
    <recommendedName>
        <fullName evidence="3">HECT-type E3 ubiquitin transferase</fullName>
        <ecNumber evidence="3">2.3.2.26</ecNumber>
    </recommendedName>
</protein>
<dbReference type="InterPro" id="IPR050409">
    <property type="entry name" value="E3_ubiq-protein_ligase"/>
</dbReference>
<reference evidence="9" key="1">
    <citation type="submission" date="2023-01" db="EMBL/GenBank/DDBJ databases">
        <title>Genome assembly of the deep-sea coral Lophelia pertusa.</title>
        <authorList>
            <person name="Herrera S."/>
            <person name="Cordes E."/>
        </authorList>
    </citation>
    <scope>NUCLEOTIDE SEQUENCE</scope>
    <source>
        <strain evidence="9">USNM1676648</strain>
        <tissue evidence="9">Polyp</tissue>
    </source>
</reference>
<evidence type="ECO:0000256" key="1">
    <source>
        <dbReference type="ARBA" id="ARBA00000885"/>
    </source>
</evidence>
<dbReference type="GO" id="GO:0061630">
    <property type="term" value="F:ubiquitin protein ligase activity"/>
    <property type="evidence" value="ECO:0007669"/>
    <property type="project" value="UniProtKB-EC"/>
</dbReference>
<dbReference type="GO" id="GO:0016567">
    <property type="term" value="P:protein ubiquitination"/>
    <property type="evidence" value="ECO:0007669"/>
    <property type="project" value="TreeGrafter"/>
</dbReference>
<feature type="region of interest" description="Disordered" evidence="7">
    <location>
        <begin position="31"/>
        <end position="86"/>
    </location>
</feature>
<evidence type="ECO:0000256" key="4">
    <source>
        <dbReference type="ARBA" id="ARBA00022679"/>
    </source>
</evidence>
<evidence type="ECO:0000256" key="2">
    <source>
        <dbReference type="ARBA" id="ARBA00004906"/>
    </source>
</evidence>
<dbReference type="PANTHER" id="PTHR11254:SF440">
    <property type="entry name" value="E3 UBIQUITIN-PROTEIN LIGASE NEDD-4"/>
    <property type="match status" value="1"/>
</dbReference>
<dbReference type="PROSITE" id="PS50237">
    <property type="entry name" value="HECT"/>
    <property type="match status" value="1"/>
</dbReference>
<dbReference type="Gene3D" id="3.30.2410.10">
    <property type="entry name" value="Hect, E3 ligase catalytic domain"/>
    <property type="match status" value="1"/>
</dbReference>
<dbReference type="OrthoDB" id="5987852at2759"/>
<comment type="pathway">
    <text evidence="2">Protein modification; protein ubiquitination.</text>
</comment>